<dbReference type="Proteomes" id="UP000826656">
    <property type="component" value="Unassembled WGS sequence"/>
</dbReference>
<feature type="domain" description="Retrotransposon gag" evidence="1">
    <location>
        <begin position="101"/>
        <end position="208"/>
    </location>
</feature>
<proteinExistence type="predicted"/>
<dbReference type="InterPro" id="IPR029472">
    <property type="entry name" value="Copia-like_N"/>
</dbReference>
<organism evidence="3 4">
    <name type="scientific">Solanum tuberosum</name>
    <name type="common">Potato</name>
    <dbReference type="NCBI Taxonomy" id="4113"/>
    <lineage>
        <taxon>Eukaryota</taxon>
        <taxon>Viridiplantae</taxon>
        <taxon>Streptophyta</taxon>
        <taxon>Embryophyta</taxon>
        <taxon>Tracheophyta</taxon>
        <taxon>Spermatophyta</taxon>
        <taxon>Magnoliopsida</taxon>
        <taxon>eudicotyledons</taxon>
        <taxon>Gunneridae</taxon>
        <taxon>Pentapetalae</taxon>
        <taxon>asterids</taxon>
        <taxon>lamiids</taxon>
        <taxon>Solanales</taxon>
        <taxon>Solanaceae</taxon>
        <taxon>Solanoideae</taxon>
        <taxon>Solaneae</taxon>
        <taxon>Solanum</taxon>
    </lineage>
</organism>
<protein>
    <recommendedName>
        <fullName evidence="5">Retrotransposon Copia-like N-terminal domain-containing protein</fullName>
    </recommendedName>
</protein>
<keyword evidence="4" id="KW-1185">Reference proteome</keyword>
<evidence type="ECO:0000259" key="2">
    <source>
        <dbReference type="Pfam" id="PF14244"/>
    </source>
</evidence>
<dbReference type="PANTHER" id="PTHR37610">
    <property type="entry name" value="CCHC-TYPE DOMAIN-CONTAINING PROTEIN"/>
    <property type="match status" value="1"/>
</dbReference>
<evidence type="ECO:0000313" key="3">
    <source>
        <dbReference type="EMBL" id="KAH0738343.1"/>
    </source>
</evidence>
<dbReference type="InterPro" id="IPR036875">
    <property type="entry name" value="Znf_CCHC_sf"/>
</dbReference>
<dbReference type="PANTHER" id="PTHR37610:SF6">
    <property type="entry name" value="GAG-POLYPEPTIDE OF LTR COPIA-TYPE-RELATED"/>
    <property type="match status" value="1"/>
</dbReference>
<evidence type="ECO:0008006" key="5">
    <source>
        <dbReference type="Google" id="ProtNLM"/>
    </source>
</evidence>
<evidence type="ECO:0000313" key="4">
    <source>
        <dbReference type="Proteomes" id="UP000826656"/>
    </source>
</evidence>
<dbReference type="SUPFAM" id="SSF57756">
    <property type="entry name" value="Retrovirus zinc finger-like domains"/>
    <property type="match status" value="1"/>
</dbReference>
<dbReference type="Pfam" id="PF14244">
    <property type="entry name" value="Retrotran_gag_3"/>
    <property type="match status" value="1"/>
</dbReference>
<accession>A0ABQ7TV52</accession>
<reference evidence="3 4" key="1">
    <citation type="journal article" date="2021" name="bioRxiv">
        <title>Chromosome-scale and haplotype-resolved genome assembly of a tetraploid potato cultivar.</title>
        <authorList>
            <person name="Sun H."/>
            <person name="Jiao W.-B."/>
            <person name="Krause K."/>
            <person name="Campoy J.A."/>
            <person name="Goel M."/>
            <person name="Folz-Donahue K."/>
            <person name="Kukat C."/>
            <person name="Huettel B."/>
            <person name="Schneeberger K."/>
        </authorList>
    </citation>
    <scope>NUCLEOTIDE SEQUENCE [LARGE SCALE GENOMIC DNA]</scope>
    <source>
        <strain evidence="3">SolTubOtavaFocal</strain>
        <tissue evidence="3">Leaves</tissue>
    </source>
</reference>
<evidence type="ECO:0000259" key="1">
    <source>
        <dbReference type="Pfam" id="PF03732"/>
    </source>
</evidence>
<gene>
    <name evidence="3" type="ORF">KY290_037048</name>
</gene>
<dbReference type="InterPro" id="IPR005162">
    <property type="entry name" value="Retrotrans_gag_dom"/>
</dbReference>
<sequence length="414" mass="45928">MGDPANTSSETQVPILAGTNAASLLINSSHPFFISPSDSPGMLLVNTAFDGKSFGGWKRGMLIALTAKNKSGFIDGSTHEPAVGTDLHNAWSRANNMVISWLLNSLSREISESVIYSSTAKDLWAELEARFGQSSGAKLFQLQKELSDLVQGSSDIATYYTKMKRLWDELDALDFFIPCNCACSCEAKEKNIKSKQDERLVRFLMGLNDSYCAPRGNILMISPLPSIPNAYALLMQEEKQREVQNTPKFPGESSSFIADNGQRSFSTDFRGQKGNYDSKKSNLVCRYCKKTGHSIEKCYKIHGFPADFKFTKSRNFQNSVKSNAVTSNEFSGDSFMTSAESEEHEKLLTQVQLAQVMQMLQQGPSMKSPMLLGESQNGLYILKNRLPVASYSNDNSIKRLRSLGLIMLGNWVQV</sequence>
<dbReference type="EMBL" id="JAIVGD010000028">
    <property type="protein sequence ID" value="KAH0738343.1"/>
    <property type="molecule type" value="Genomic_DNA"/>
</dbReference>
<feature type="domain" description="Retrotransposon Copia-like N-terminal" evidence="2">
    <location>
        <begin position="36"/>
        <end position="82"/>
    </location>
</feature>
<dbReference type="Pfam" id="PF03732">
    <property type="entry name" value="Retrotrans_gag"/>
    <property type="match status" value="1"/>
</dbReference>
<comment type="caution">
    <text evidence="3">The sequence shown here is derived from an EMBL/GenBank/DDBJ whole genome shotgun (WGS) entry which is preliminary data.</text>
</comment>
<name>A0ABQ7TV52_SOLTU</name>